<organism evidence="6 7">
    <name type="scientific">Potamilus streckersoni</name>
    <dbReference type="NCBI Taxonomy" id="2493646"/>
    <lineage>
        <taxon>Eukaryota</taxon>
        <taxon>Metazoa</taxon>
        <taxon>Spiralia</taxon>
        <taxon>Lophotrochozoa</taxon>
        <taxon>Mollusca</taxon>
        <taxon>Bivalvia</taxon>
        <taxon>Autobranchia</taxon>
        <taxon>Heteroconchia</taxon>
        <taxon>Palaeoheterodonta</taxon>
        <taxon>Unionida</taxon>
        <taxon>Unionoidea</taxon>
        <taxon>Unionidae</taxon>
        <taxon>Ambleminae</taxon>
        <taxon>Lampsilini</taxon>
        <taxon>Potamilus</taxon>
    </lineage>
</organism>
<comment type="caution">
    <text evidence="6">The sequence shown here is derived from an EMBL/GenBank/DDBJ whole genome shotgun (WGS) entry which is preliminary data.</text>
</comment>
<dbReference type="PROSITE" id="PS50061">
    <property type="entry name" value="ETS_DOMAIN_3"/>
    <property type="match status" value="1"/>
</dbReference>
<reference evidence="6" key="3">
    <citation type="submission" date="2023-05" db="EMBL/GenBank/DDBJ databases">
        <authorList>
            <person name="Smith C.H."/>
        </authorList>
    </citation>
    <scope>NUCLEOTIDE SEQUENCE</scope>
    <source>
        <strain evidence="6">CHS0354</strain>
        <tissue evidence="6">Mantle</tissue>
    </source>
</reference>
<dbReference type="SUPFAM" id="SSF46785">
    <property type="entry name" value="Winged helix' DNA-binding domain"/>
    <property type="match status" value="1"/>
</dbReference>
<accession>A0AAE0T860</accession>
<proteinExistence type="inferred from homology"/>
<evidence type="ECO:0000313" key="7">
    <source>
        <dbReference type="Proteomes" id="UP001195483"/>
    </source>
</evidence>
<evidence type="ECO:0000259" key="5">
    <source>
        <dbReference type="PROSITE" id="PS50061"/>
    </source>
</evidence>
<dbReference type="Proteomes" id="UP001195483">
    <property type="component" value="Unassembled WGS sequence"/>
</dbReference>
<evidence type="ECO:0000256" key="4">
    <source>
        <dbReference type="SAM" id="MobiDB-lite"/>
    </source>
</evidence>
<dbReference type="Gene3D" id="1.10.10.10">
    <property type="entry name" value="Winged helix-like DNA-binding domain superfamily/Winged helix DNA-binding domain"/>
    <property type="match status" value="1"/>
</dbReference>
<dbReference type="InterPro" id="IPR036388">
    <property type="entry name" value="WH-like_DNA-bd_sf"/>
</dbReference>
<dbReference type="EMBL" id="JAEAOA010000800">
    <property type="protein sequence ID" value="KAK3605541.1"/>
    <property type="molecule type" value="Genomic_DNA"/>
</dbReference>
<dbReference type="AlphaFoldDB" id="A0AAE0T860"/>
<evidence type="ECO:0000256" key="1">
    <source>
        <dbReference type="ARBA" id="ARBA00005562"/>
    </source>
</evidence>
<name>A0AAE0T860_9BIVA</name>
<dbReference type="GO" id="GO:0030154">
    <property type="term" value="P:cell differentiation"/>
    <property type="evidence" value="ECO:0007669"/>
    <property type="project" value="TreeGrafter"/>
</dbReference>
<reference evidence="6" key="2">
    <citation type="journal article" date="2021" name="Genome Biol. Evol.">
        <title>Developing a high-quality reference genome for a parasitic bivalve with doubly uniparental inheritance (Bivalvia: Unionida).</title>
        <authorList>
            <person name="Smith C.H."/>
        </authorList>
    </citation>
    <scope>NUCLEOTIDE SEQUENCE</scope>
    <source>
        <strain evidence="6">CHS0354</strain>
        <tissue evidence="6">Mantle</tissue>
    </source>
</reference>
<dbReference type="InterPro" id="IPR036390">
    <property type="entry name" value="WH_DNA-bd_sf"/>
</dbReference>
<dbReference type="GO" id="GO:0043565">
    <property type="term" value="F:sequence-specific DNA binding"/>
    <property type="evidence" value="ECO:0007669"/>
    <property type="project" value="InterPro"/>
</dbReference>
<dbReference type="GO" id="GO:0000981">
    <property type="term" value="F:DNA-binding transcription factor activity, RNA polymerase II-specific"/>
    <property type="evidence" value="ECO:0007669"/>
    <property type="project" value="TreeGrafter"/>
</dbReference>
<evidence type="ECO:0000256" key="3">
    <source>
        <dbReference type="RuleBase" id="RU004019"/>
    </source>
</evidence>
<comment type="similarity">
    <text evidence="1 3">Belongs to the ETS family.</text>
</comment>
<feature type="region of interest" description="Disordered" evidence="4">
    <location>
        <begin position="268"/>
        <end position="298"/>
    </location>
</feature>
<keyword evidence="3" id="KW-0539">Nucleus</keyword>
<sequence length="413" mass="46521">MQRNRRLQNQRKLSLKESSVVLNSTRASLVPHTCHRTDLFSDKRAQDLESETDIFPELGLFSMEESSDIAENAGIQKALKESDFFNREVSKDSGEGSMTSDNDDGFQELTSPGDLLIPMWSEIDTEHPEYILEVEVISSWADGIEEEDQQIGEEFMLTEESCPSPGSTGEYSDYGSESGNETVAHLGESILSSLPPVKADYSAENLIPTAPVRVERTFVYPDTVTEPVNLKHEFVTENQVPSIETNTLGCQDISPQNCINIPKLELTDDSGSEKSYSNDGDSEGSSSGKSERKRPGRKKGQVSRVYHLWEFIRDLLNDPLCCPSLIRWENEAEGIFRVVRSEDVAKLWGQKKKNRTAMTYEKMSRSIRYSRKEGYFADLPKDKGYPKKLCFKFGEKSSGWNTTMKTPKTALLN</sequence>
<gene>
    <name evidence="6" type="ORF">CHS0354_013168</name>
</gene>
<dbReference type="Pfam" id="PF00178">
    <property type="entry name" value="Ets"/>
    <property type="match status" value="1"/>
</dbReference>
<evidence type="ECO:0000256" key="2">
    <source>
        <dbReference type="ARBA" id="ARBA00023125"/>
    </source>
</evidence>
<dbReference type="SMART" id="SM00413">
    <property type="entry name" value="ETS"/>
    <property type="match status" value="1"/>
</dbReference>
<keyword evidence="7" id="KW-1185">Reference proteome</keyword>
<feature type="compositionally biased region" description="Polar residues" evidence="4">
    <location>
        <begin position="164"/>
        <end position="177"/>
    </location>
</feature>
<reference evidence="6" key="1">
    <citation type="journal article" date="2021" name="Genome Biol. Evol.">
        <title>A High-Quality Reference Genome for a Parasitic Bivalve with Doubly Uniparental Inheritance (Bivalvia: Unionida).</title>
        <authorList>
            <person name="Smith C.H."/>
        </authorList>
    </citation>
    <scope>NUCLEOTIDE SEQUENCE</scope>
    <source>
        <strain evidence="6">CHS0354</strain>
    </source>
</reference>
<keyword evidence="2 3" id="KW-0238">DNA-binding</keyword>
<dbReference type="InterPro" id="IPR000418">
    <property type="entry name" value="Ets_dom"/>
</dbReference>
<dbReference type="PRINTS" id="PR00454">
    <property type="entry name" value="ETSDOMAIN"/>
</dbReference>
<dbReference type="PANTHER" id="PTHR11849:SF190">
    <property type="entry name" value="ETS-DOMAIN PROTEIN"/>
    <property type="match status" value="1"/>
</dbReference>
<evidence type="ECO:0000313" key="6">
    <source>
        <dbReference type="EMBL" id="KAK3605541.1"/>
    </source>
</evidence>
<comment type="subcellular location">
    <subcellularLocation>
        <location evidence="3">Nucleus</location>
    </subcellularLocation>
</comment>
<dbReference type="PANTHER" id="PTHR11849">
    <property type="entry name" value="ETS"/>
    <property type="match status" value="1"/>
</dbReference>
<dbReference type="InterPro" id="IPR046328">
    <property type="entry name" value="ETS_fam"/>
</dbReference>
<protein>
    <recommendedName>
        <fullName evidence="5">ETS domain-containing protein</fullName>
    </recommendedName>
</protein>
<dbReference type="GO" id="GO:0005634">
    <property type="term" value="C:nucleus"/>
    <property type="evidence" value="ECO:0007669"/>
    <property type="project" value="UniProtKB-SubCell"/>
</dbReference>
<feature type="domain" description="ETS" evidence="5">
    <location>
        <begin position="306"/>
        <end position="394"/>
    </location>
</feature>
<feature type="region of interest" description="Disordered" evidence="4">
    <location>
        <begin position="158"/>
        <end position="177"/>
    </location>
</feature>